<evidence type="ECO:0000259" key="2">
    <source>
        <dbReference type="Pfam" id="PF08486"/>
    </source>
</evidence>
<dbReference type="GO" id="GO:0030288">
    <property type="term" value="C:outer membrane-bounded periplasmic space"/>
    <property type="evidence" value="ECO:0007669"/>
    <property type="project" value="TreeGrafter"/>
</dbReference>
<dbReference type="PANTHER" id="PTHR30032:SF4">
    <property type="entry name" value="AMIDASE ENHANCER"/>
    <property type="match status" value="1"/>
</dbReference>
<dbReference type="PANTHER" id="PTHR30032">
    <property type="entry name" value="N-ACETYLMURAMOYL-L-ALANINE AMIDASE-RELATED"/>
    <property type="match status" value="1"/>
</dbReference>
<organism evidence="3 4">
    <name type="scientific">Candidatus Colimorpha enterica</name>
    <dbReference type="NCBI Taxonomy" id="3083063"/>
    <lineage>
        <taxon>Bacteria</taxon>
        <taxon>Pseudomonadati</taxon>
        <taxon>Bacteroidota</taxon>
        <taxon>Bacteroidia</taxon>
        <taxon>Bacteroidales</taxon>
        <taxon>Candidatus Colimorpha</taxon>
    </lineage>
</organism>
<dbReference type="InterPro" id="IPR051922">
    <property type="entry name" value="Bact_Sporulation_Assoc"/>
</dbReference>
<name>A0AAE3FJB1_9BACT</name>
<feature type="compositionally biased region" description="Low complexity" evidence="1">
    <location>
        <begin position="62"/>
        <end position="73"/>
    </location>
</feature>
<evidence type="ECO:0000256" key="1">
    <source>
        <dbReference type="SAM" id="MobiDB-lite"/>
    </source>
</evidence>
<dbReference type="InterPro" id="IPR013693">
    <property type="entry name" value="SpoIID/LytB_N"/>
</dbReference>
<dbReference type="AlphaFoldDB" id="A0AAE3FJB1"/>
<feature type="region of interest" description="Disordered" evidence="1">
    <location>
        <begin position="52"/>
        <end position="73"/>
    </location>
</feature>
<sequence>MNAGMKITLISCIAAGVLTVSVPLLSEATNRGRGHAVMPPEVILLPQENAVTDGTDEMPAGTPTEPESPVTEPLPEEDITVRVLDANTGKITEMALDGYITCVVAAEMPYTFNSEALKAQAVAARSFCLYRMKNGTGHDGADICTDYAHCAAFITEEGLTEKYGKTVAGKIEKKIGEAVKATSGKIITYGGQPALALFHSRSYGFTESSENVWGGKVPYLVSVTTPEEDDVTEVTVSDSELKTAFSSDYAVKVSAGGRKMCLTSEKNGTGRQSSVFYGNHELTARKLRSLLGLRSCSFEYQRIDGGWKFTVHGYGHGVGMSQYGANEMAKRGCGYEEILLHYYTGVTLTDISKPAAG</sequence>
<dbReference type="InterPro" id="IPR014225">
    <property type="entry name" value="Spore_II_D_firmicutes"/>
</dbReference>
<dbReference type="GO" id="GO:0030435">
    <property type="term" value="P:sporulation resulting in formation of a cellular spore"/>
    <property type="evidence" value="ECO:0007669"/>
    <property type="project" value="InterPro"/>
</dbReference>
<dbReference type="NCBIfam" id="TIGR02870">
    <property type="entry name" value="spore_II_D"/>
    <property type="match status" value="1"/>
</dbReference>
<protein>
    <submittedName>
        <fullName evidence="3">Stage II sporulation protein D</fullName>
    </submittedName>
</protein>
<accession>A0AAE3FJB1</accession>
<dbReference type="Proteomes" id="UP001139365">
    <property type="component" value="Unassembled WGS sequence"/>
</dbReference>
<comment type="caution">
    <text evidence="3">The sequence shown here is derived from an EMBL/GenBank/DDBJ whole genome shotgun (WGS) entry which is preliminary data.</text>
</comment>
<dbReference type="InterPro" id="IPR013486">
    <property type="entry name" value="SpoIID/LytB"/>
</dbReference>
<reference evidence="3 4" key="1">
    <citation type="submission" date="2022-03" db="EMBL/GenBank/DDBJ databases">
        <title>Metagenome-assembled genomes from swine fecal metagenomes.</title>
        <authorList>
            <person name="Holman D.B."/>
            <person name="Kommadath A."/>
        </authorList>
    </citation>
    <scope>NUCLEOTIDE SEQUENCE [LARGE SCALE GENOMIC DNA]</scope>
    <source>
        <strain evidence="3">SUG147</strain>
    </source>
</reference>
<evidence type="ECO:0000313" key="3">
    <source>
        <dbReference type="EMBL" id="MCI5756520.1"/>
    </source>
</evidence>
<feature type="domain" description="Sporulation stage II protein D amidase enhancer LytB N-terminal" evidence="2">
    <location>
        <begin position="87"/>
        <end position="189"/>
    </location>
</feature>
<dbReference type="EMBL" id="JALEMU010000161">
    <property type="protein sequence ID" value="MCI5756520.1"/>
    <property type="molecule type" value="Genomic_DNA"/>
</dbReference>
<proteinExistence type="predicted"/>
<gene>
    <name evidence="3" type="primary">spoIID</name>
    <name evidence="3" type="ORF">MR241_09545</name>
</gene>
<dbReference type="Pfam" id="PF08486">
    <property type="entry name" value="SpoIID"/>
    <property type="match status" value="1"/>
</dbReference>
<evidence type="ECO:0000313" key="4">
    <source>
        <dbReference type="Proteomes" id="UP001139365"/>
    </source>
</evidence>
<dbReference type="NCBIfam" id="TIGR02669">
    <property type="entry name" value="SpoIID_LytB"/>
    <property type="match status" value="1"/>
</dbReference>